<dbReference type="AlphaFoldDB" id="A0A7W5FPM5"/>
<dbReference type="PANTHER" id="PTHR11715">
    <property type="entry name" value="GLYCINE CLEAVAGE SYSTEM H PROTEIN"/>
    <property type="match status" value="1"/>
</dbReference>
<comment type="function">
    <text evidence="3">The glycine cleavage system catalyzes the degradation of glycine. The H protein shuttles the methylamine group of glycine from the P protein to the T protein.</text>
</comment>
<comment type="function">
    <text evidence="3">Is also involved in protein lipoylation via its role as an octanoyl/lipoyl carrier protein intermediate.</text>
</comment>
<comment type="caution">
    <text evidence="6">The sequence shown here is derived from an EMBL/GenBank/DDBJ whole genome shotgun (WGS) entry which is preliminary data.</text>
</comment>
<comment type="cofactor">
    <cofactor evidence="3">
        <name>(R)-lipoate</name>
        <dbReference type="ChEBI" id="CHEBI:83088"/>
    </cofactor>
    <text evidence="3">Binds 1 lipoyl cofactor covalently.</text>
</comment>
<dbReference type="InterPro" id="IPR003016">
    <property type="entry name" value="2-oxoA_DH_lipoyl-BS"/>
</dbReference>
<dbReference type="SUPFAM" id="SSF51230">
    <property type="entry name" value="Single hybrid motif"/>
    <property type="match status" value="1"/>
</dbReference>
<dbReference type="GO" id="GO:0005960">
    <property type="term" value="C:glycine cleavage complex"/>
    <property type="evidence" value="ECO:0007669"/>
    <property type="project" value="InterPro"/>
</dbReference>
<dbReference type="GO" id="GO:0005829">
    <property type="term" value="C:cytosol"/>
    <property type="evidence" value="ECO:0007669"/>
    <property type="project" value="TreeGrafter"/>
</dbReference>
<dbReference type="GO" id="GO:0009249">
    <property type="term" value="P:protein lipoylation"/>
    <property type="evidence" value="ECO:0007669"/>
    <property type="project" value="UniProtKB-UniRule"/>
</dbReference>
<dbReference type="HAMAP" id="MF_00272">
    <property type="entry name" value="GcvH"/>
    <property type="match status" value="1"/>
</dbReference>
<protein>
    <recommendedName>
        <fullName evidence="3">Glycine cleavage system H protein</fullName>
    </recommendedName>
    <alternativeName>
        <fullName evidence="3">Octanoyl/lipoyl carrier protein</fullName>
    </alternativeName>
</protein>
<feature type="domain" description="Lipoyl-binding" evidence="5">
    <location>
        <begin position="24"/>
        <end position="106"/>
    </location>
</feature>
<evidence type="ECO:0000259" key="5">
    <source>
        <dbReference type="PROSITE" id="PS50968"/>
    </source>
</evidence>
<dbReference type="Pfam" id="PF01597">
    <property type="entry name" value="GCV_H"/>
    <property type="match status" value="1"/>
</dbReference>
<dbReference type="PROSITE" id="PS50968">
    <property type="entry name" value="BIOTINYL_LIPOYL"/>
    <property type="match status" value="1"/>
</dbReference>
<gene>
    <name evidence="3" type="primary">gcvH</name>
    <name evidence="6" type="ORF">FHS18_004627</name>
</gene>
<evidence type="ECO:0000256" key="1">
    <source>
        <dbReference type="ARBA" id="ARBA00009249"/>
    </source>
</evidence>
<dbReference type="Gene3D" id="2.40.50.100">
    <property type="match status" value="1"/>
</dbReference>
<dbReference type="InterPro" id="IPR000089">
    <property type="entry name" value="Biotin_lipoyl"/>
</dbReference>
<dbReference type="InterPro" id="IPR017453">
    <property type="entry name" value="GCV_H_sub"/>
</dbReference>
<evidence type="ECO:0000313" key="6">
    <source>
        <dbReference type="EMBL" id="MBB3112526.1"/>
    </source>
</evidence>
<comment type="subunit">
    <text evidence="3">The glycine cleavage system is composed of four proteins: P, T, L and H.</text>
</comment>
<evidence type="ECO:0000256" key="4">
    <source>
        <dbReference type="PIRSR" id="PIRSR617453-50"/>
    </source>
</evidence>
<accession>A0A7W5FPM5</accession>
<dbReference type="RefSeq" id="WP_183602651.1">
    <property type="nucleotide sequence ID" value="NZ_JACHXK010000013.1"/>
</dbReference>
<dbReference type="GO" id="GO:0019464">
    <property type="term" value="P:glycine decarboxylation via glycine cleavage system"/>
    <property type="evidence" value="ECO:0007669"/>
    <property type="project" value="UniProtKB-UniRule"/>
</dbReference>
<organism evidence="6 7">
    <name type="scientific">Paenibacillus phyllosphaerae</name>
    <dbReference type="NCBI Taxonomy" id="274593"/>
    <lineage>
        <taxon>Bacteria</taxon>
        <taxon>Bacillati</taxon>
        <taxon>Bacillota</taxon>
        <taxon>Bacilli</taxon>
        <taxon>Bacillales</taxon>
        <taxon>Paenibacillaceae</taxon>
        <taxon>Paenibacillus</taxon>
    </lineage>
</organism>
<dbReference type="PANTHER" id="PTHR11715:SF3">
    <property type="entry name" value="GLYCINE CLEAVAGE SYSTEM H PROTEIN-RELATED"/>
    <property type="match status" value="1"/>
</dbReference>
<name>A0A7W5FPM5_9BACL</name>
<dbReference type="InterPro" id="IPR033753">
    <property type="entry name" value="GCV_H/Fam206"/>
</dbReference>
<dbReference type="CDD" id="cd06848">
    <property type="entry name" value="GCS_H"/>
    <property type="match status" value="1"/>
</dbReference>
<keyword evidence="7" id="KW-1185">Reference proteome</keyword>
<evidence type="ECO:0000313" key="7">
    <source>
        <dbReference type="Proteomes" id="UP000570361"/>
    </source>
</evidence>
<sequence length="129" mass="14241">MSEIRDDLVYSKEHEWAGLAEGNRVRVGITDHAQDLLGDIVFVEYPQVGDIVEADASIGTIESVKTVSELYSPVSGTIVSVNGELQNRPELLNAEPYEGGWIVEIELSEPAEEAFAKLLTPDQYRAHIE</sequence>
<evidence type="ECO:0000256" key="2">
    <source>
        <dbReference type="ARBA" id="ARBA00022823"/>
    </source>
</evidence>
<comment type="similarity">
    <text evidence="1 3">Belongs to the GcvH family.</text>
</comment>
<keyword evidence="2 3" id="KW-0450">Lipoyl</keyword>
<dbReference type="EMBL" id="JACHXK010000013">
    <property type="protein sequence ID" value="MBB3112526.1"/>
    <property type="molecule type" value="Genomic_DNA"/>
</dbReference>
<proteinExistence type="inferred from homology"/>
<reference evidence="6 7" key="1">
    <citation type="submission" date="2020-08" db="EMBL/GenBank/DDBJ databases">
        <title>Genomic Encyclopedia of Type Strains, Phase III (KMG-III): the genomes of soil and plant-associated and newly described type strains.</title>
        <authorList>
            <person name="Whitman W."/>
        </authorList>
    </citation>
    <scope>NUCLEOTIDE SEQUENCE [LARGE SCALE GENOMIC DNA]</scope>
    <source>
        <strain evidence="6 7">CECT 5862</strain>
    </source>
</reference>
<dbReference type="InterPro" id="IPR002930">
    <property type="entry name" value="GCV_H"/>
</dbReference>
<dbReference type="PROSITE" id="PS00189">
    <property type="entry name" value="LIPOYL"/>
    <property type="match status" value="1"/>
</dbReference>
<dbReference type="NCBIfam" id="NF002270">
    <property type="entry name" value="PRK01202.1"/>
    <property type="match status" value="1"/>
</dbReference>
<evidence type="ECO:0000256" key="3">
    <source>
        <dbReference type="HAMAP-Rule" id="MF_00272"/>
    </source>
</evidence>
<dbReference type="InterPro" id="IPR011053">
    <property type="entry name" value="Single_hybrid_motif"/>
</dbReference>
<feature type="modified residue" description="N6-lipoyllysine" evidence="3 4">
    <location>
        <position position="65"/>
    </location>
</feature>
<dbReference type="Proteomes" id="UP000570361">
    <property type="component" value="Unassembled WGS sequence"/>
</dbReference>
<dbReference type="NCBIfam" id="TIGR00527">
    <property type="entry name" value="gcvH"/>
    <property type="match status" value="1"/>
</dbReference>